<evidence type="ECO:0000256" key="5">
    <source>
        <dbReference type="ARBA" id="ARBA00022692"/>
    </source>
</evidence>
<evidence type="ECO:0000256" key="3">
    <source>
        <dbReference type="ARBA" id="ARBA00022448"/>
    </source>
</evidence>
<feature type="transmembrane region" description="Helical" evidence="14">
    <location>
        <begin position="148"/>
        <end position="167"/>
    </location>
</feature>
<feature type="transmembrane region" description="Helical" evidence="14">
    <location>
        <begin position="380"/>
        <end position="400"/>
    </location>
</feature>
<feature type="transmembrane region" description="Helical" evidence="14">
    <location>
        <begin position="445"/>
        <end position="463"/>
    </location>
</feature>
<comment type="subcellular location">
    <subcellularLocation>
        <location evidence="1">Cell membrane</location>
        <topology evidence="1">Multi-pass membrane protein</topology>
    </subcellularLocation>
</comment>
<evidence type="ECO:0000256" key="9">
    <source>
        <dbReference type="ARBA" id="ARBA00023065"/>
    </source>
</evidence>
<evidence type="ECO:0000256" key="12">
    <source>
        <dbReference type="ARBA" id="ARBA00033708"/>
    </source>
</evidence>
<dbReference type="InterPro" id="IPR038377">
    <property type="entry name" value="Na/Glc_symporter_sf"/>
</dbReference>
<feature type="transmembrane region" description="Helical" evidence="14">
    <location>
        <begin position="71"/>
        <end position="90"/>
    </location>
</feature>
<accession>A0A0F5HMC2</accession>
<dbReference type="AlphaFoldDB" id="A0A0F5HMC2"/>
<evidence type="ECO:0000256" key="6">
    <source>
        <dbReference type="ARBA" id="ARBA00022847"/>
    </source>
</evidence>
<evidence type="ECO:0000256" key="13">
    <source>
        <dbReference type="RuleBase" id="RU362091"/>
    </source>
</evidence>
<feature type="transmembrane region" description="Helical" evidence="14">
    <location>
        <begin position="507"/>
        <end position="526"/>
    </location>
</feature>
<protein>
    <submittedName>
        <fullName evidence="15">Acetate permease ActP (Cation/acetate symporter)</fullName>
    </submittedName>
</protein>
<keyword evidence="7 14" id="KW-1133">Transmembrane helix</keyword>
<reference evidence="15" key="1">
    <citation type="submission" date="2015-02" db="EMBL/GenBank/DDBJ databases">
        <title>Genome Assembly of Bacillaceae bacterium MTCC 8252.</title>
        <authorList>
            <person name="Verma A."/>
            <person name="Khatri I."/>
            <person name="Mual P."/>
            <person name="Subramanian S."/>
            <person name="Krishnamurthi S."/>
        </authorList>
    </citation>
    <scope>NUCLEOTIDE SEQUENCE [LARGE SCALE GENOMIC DNA]</scope>
    <source>
        <strain evidence="15">MTCC 8252</strain>
    </source>
</reference>
<dbReference type="PANTHER" id="PTHR48086:SF3">
    <property type="entry name" value="SODIUM_PROLINE SYMPORTER"/>
    <property type="match status" value="1"/>
</dbReference>
<keyword evidence="9" id="KW-0406">Ion transport</keyword>
<evidence type="ECO:0000256" key="7">
    <source>
        <dbReference type="ARBA" id="ARBA00022989"/>
    </source>
</evidence>
<dbReference type="PANTHER" id="PTHR48086">
    <property type="entry name" value="SODIUM/PROLINE SYMPORTER-RELATED"/>
    <property type="match status" value="1"/>
</dbReference>
<evidence type="ECO:0000313" key="16">
    <source>
        <dbReference type="Proteomes" id="UP000031563"/>
    </source>
</evidence>
<comment type="caution">
    <text evidence="15">The sequence shown here is derived from an EMBL/GenBank/DDBJ whole genome shotgun (WGS) entry which is preliminary data.</text>
</comment>
<evidence type="ECO:0000313" key="15">
    <source>
        <dbReference type="EMBL" id="KKB34446.1"/>
    </source>
</evidence>
<dbReference type="Gene3D" id="1.20.1730.10">
    <property type="entry name" value="Sodium/glucose cotransporter"/>
    <property type="match status" value="1"/>
</dbReference>
<keyword evidence="6" id="KW-0769">Symport</keyword>
<feature type="transmembrane region" description="Helical" evidence="14">
    <location>
        <begin position="262"/>
        <end position="287"/>
    </location>
</feature>
<dbReference type="PROSITE" id="PS50283">
    <property type="entry name" value="NA_SOLUT_SYMP_3"/>
    <property type="match status" value="1"/>
</dbReference>
<feature type="transmembrane region" description="Helical" evidence="14">
    <location>
        <begin position="307"/>
        <end position="336"/>
    </location>
</feature>
<keyword evidence="4" id="KW-1003">Cell membrane</keyword>
<feature type="transmembrane region" description="Helical" evidence="14">
    <location>
        <begin position="179"/>
        <end position="201"/>
    </location>
</feature>
<evidence type="ECO:0000256" key="4">
    <source>
        <dbReference type="ARBA" id="ARBA00022475"/>
    </source>
</evidence>
<dbReference type="Proteomes" id="UP000031563">
    <property type="component" value="Unassembled WGS sequence"/>
</dbReference>
<dbReference type="Pfam" id="PF00474">
    <property type="entry name" value="SSF"/>
    <property type="match status" value="1"/>
</dbReference>
<comment type="similarity">
    <text evidence="2 13">Belongs to the sodium:solute symporter (SSF) (TC 2.A.21) family.</text>
</comment>
<keyword evidence="3" id="KW-0813">Transport</keyword>
<dbReference type="InterPro" id="IPR001734">
    <property type="entry name" value="Na/solute_symporter"/>
</dbReference>
<feature type="transmembrane region" description="Helical" evidence="14">
    <location>
        <begin position="412"/>
        <end position="430"/>
    </location>
</feature>
<organism evidence="15 16">
    <name type="scientific">Bacillus thermotolerans</name>
    <name type="common">Quasibacillus thermotolerans</name>
    <dbReference type="NCBI Taxonomy" id="1221996"/>
    <lineage>
        <taxon>Bacteria</taxon>
        <taxon>Bacillati</taxon>
        <taxon>Bacillota</taxon>
        <taxon>Bacilli</taxon>
        <taxon>Bacillales</taxon>
        <taxon>Bacillaceae</taxon>
        <taxon>Bacillus</taxon>
    </lineage>
</organism>
<dbReference type="RefSeq" id="WP_040037868.1">
    <property type="nucleotide sequence ID" value="NZ_JWIQ02000096.1"/>
</dbReference>
<dbReference type="CDD" id="cd10322">
    <property type="entry name" value="SLC5sbd"/>
    <property type="match status" value="1"/>
</dbReference>
<dbReference type="EMBL" id="JWIR02000085">
    <property type="protein sequence ID" value="KKB34446.1"/>
    <property type="molecule type" value="Genomic_DNA"/>
</dbReference>
<evidence type="ECO:0000256" key="8">
    <source>
        <dbReference type="ARBA" id="ARBA00023053"/>
    </source>
</evidence>
<dbReference type="STRING" id="1221996.QY95_03925"/>
<feature type="transmembrane region" description="Helical" evidence="14">
    <location>
        <begin position="232"/>
        <end position="250"/>
    </location>
</feature>
<gene>
    <name evidence="15" type="ORF">QY95_03925</name>
</gene>
<dbReference type="OrthoDB" id="9789704at2"/>
<keyword evidence="8" id="KW-0915">Sodium</keyword>
<comment type="catalytic activity">
    <reaction evidence="12">
        <text>L-proline(in) + Na(+)(in) = L-proline(out) + Na(+)(out)</text>
        <dbReference type="Rhea" id="RHEA:28967"/>
        <dbReference type="ChEBI" id="CHEBI:29101"/>
        <dbReference type="ChEBI" id="CHEBI:60039"/>
    </reaction>
</comment>
<dbReference type="GO" id="GO:0005886">
    <property type="term" value="C:plasma membrane"/>
    <property type="evidence" value="ECO:0007669"/>
    <property type="project" value="UniProtKB-SubCell"/>
</dbReference>
<evidence type="ECO:0000256" key="2">
    <source>
        <dbReference type="ARBA" id="ARBA00006434"/>
    </source>
</evidence>
<sequence>MEKIVFFIVVAIYILAGVAVTRYVKNKDDFYVMSEKGSTLLIVGTLAATYLSAVTLLGIGGMVYNEGPVPHVAFGSFGAWLGTLFAVIYVGRKMKSLNCQTIPDFFEKRFNNKWVTVIAVSIMIIALLGYGVVQLIGAGVVLAEILDIPFPVLILLFTGALLIFSALGGMFGVVVTDTLMFFTMLAISLIIAPLIIGQAGLDQIKSLGEVIPNYWGVTGAEERPMGWVVSQFLMWILFFGCTPALVSRVFPAKNDFVVLKTAVIGIFCAPLMQIFIFLAAAAMQVLQPGIDPADRMFIVGLMDYTPSALAGVGLAGLMASIMSTASTLFVLTGFALAKDLFENVLHKDIDEKKGLILGRAAQIVIAVVVCIIAIMQPSSIFWISIYAGSIFAVSWMPTIIASFEWKRMNSKAAIASMSAGVISFIVLGELNKREVIHLSPNFDHFYVSIIISIAALLLTGFLTKPTEHEQFYYEQMKTSKLSTSTIQSILAKPNGLAELRSEYKKTFTYAVSFVVISVVLWGYFIVNMAL</sequence>
<keyword evidence="10 14" id="KW-0472">Membrane</keyword>
<keyword evidence="5 14" id="KW-0812">Transmembrane</keyword>
<feature type="transmembrane region" description="Helical" evidence="14">
    <location>
        <begin position="6"/>
        <end position="25"/>
    </location>
</feature>
<keyword evidence="11" id="KW-0739">Sodium transport</keyword>
<evidence type="ECO:0000256" key="11">
    <source>
        <dbReference type="ARBA" id="ARBA00023201"/>
    </source>
</evidence>
<evidence type="ECO:0000256" key="14">
    <source>
        <dbReference type="SAM" id="Phobius"/>
    </source>
</evidence>
<evidence type="ECO:0000256" key="1">
    <source>
        <dbReference type="ARBA" id="ARBA00004651"/>
    </source>
</evidence>
<feature type="transmembrane region" description="Helical" evidence="14">
    <location>
        <begin position="37"/>
        <end position="59"/>
    </location>
</feature>
<name>A0A0F5HMC2_BACTR</name>
<proteinExistence type="inferred from homology"/>
<evidence type="ECO:0000256" key="10">
    <source>
        <dbReference type="ARBA" id="ARBA00023136"/>
    </source>
</evidence>
<dbReference type="GO" id="GO:0006814">
    <property type="term" value="P:sodium ion transport"/>
    <property type="evidence" value="ECO:0007669"/>
    <property type="project" value="UniProtKB-KW"/>
</dbReference>
<feature type="transmembrane region" description="Helical" evidence="14">
    <location>
        <begin position="114"/>
        <end position="142"/>
    </location>
</feature>
<dbReference type="InterPro" id="IPR050277">
    <property type="entry name" value="Sodium:Solute_Symporter"/>
</dbReference>
<keyword evidence="16" id="KW-1185">Reference proteome</keyword>
<dbReference type="GO" id="GO:0015293">
    <property type="term" value="F:symporter activity"/>
    <property type="evidence" value="ECO:0007669"/>
    <property type="project" value="UniProtKB-KW"/>
</dbReference>
<feature type="transmembrane region" description="Helical" evidence="14">
    <location>
        <begin position="356"/>
        <end position="374"/>
    </location>
</feature>